<protein>
    <submittedName>
        <fullName evidence="2">ARAD1D04972p</fullName>
    </submittedName>
</protein>
<evidence type="ECO:0000313" key="2">
    <source>
        <dbReference type="EMBL" id="CDP37151.1"/>
    </source>
</evidence>
<proteinExistence type="predicted"/>
<dbReference type="EMBL" id="HG937694">
    <property type="protein sequence ID" value="CDP37151.1"/>
    <property type="molecule type" value="Genomic_DNA"/>
</dbReference>
<sequence>MIELTHHSTSRDGLLKYTGPHTPSKNLEPYLKYLFPVVDDAQSNIFFCYREGRGFLSELEKYLRDHVHPRNSDVTIVIENGSNATKSLDKKFQSLGIDSKRTSGVYNYYQLIMESNEHASASYALSRTIDMLVPPSSSGIIKGLQSANCQLDAQIVHQLTNNQVSRNAAIEKKPDFLFIPLYRDQISAAFGQKVVPTFIGEVAKSQTACSLLMTVKSWLGGSMLLVESVLAVNLWRETLSIVFYQFDCRVENLLRLLGQYHEGDWEAQCLRLVIRYKCLRWLIDLRLLMFLTEHRNEDFGRLGNRELTAEIEERFREANRVIANYIDLLQGLGDTHTYTLDPERGLQVSLNPLIGLQDDIRNDIRYYENVLRISSHTGDEEEIELAQAVITVSDMVFQQSLSPVAILGPVTLNWAVPEHIQLPIPVSTLDGLTGQEVQLTANSFTRLIQIISWDIVELHDFSIQLPRIEWGWIENPGSLARRKNTTVDELQQRLAHYLRGRIDLGDLTWDILGDTHNTLREVNDRIAGQLESMNIGTKRYLLRIYRYLTREIFRNAPDTRDALEWTVRLQYYFRVVFQRLQRAAEEEQRSQNERAGSAERAERAATERRARYERRVARREATRTRPNGN</sequence>
<dbReference type="PhylomeDB" id="A0A060TD81"/>
<evidence type="ECO:0000256" key="1">
    <source>
        <dbReference type="SAM" id="MobiDB-lite"/>
    </source>
</evidence>
<feature type="compositionally biased region" description="Basic and acidic residues" evidence="1">
    <location>
        <begin position="586"/>
        <end position="623"/>
    </location>
</feature>
<name>A0A060TD81_BLAAD</name>
<dbReference type="AlphaFoldDB" id="A0A060TD81"/>
<feature type="region of interest" description="Disordered" evidence="1">
    <location>
        <begin position="586"/>
        <end position="629"/>
    </location>
</feature>
<reference evidence="2" key="2">
    <citation type="submission" date="2014-06" db="EMBL/GenBank/DDBJ databases">
        <title>The complete genome of Blastobotrys (Arxula) adeninivorans LS3 - a yeast of biotechnological interest.</title>
        <authorList>
            <person name="Kunze G."/>
            <person name="Gaillardin C."/>
            <person name="Czernicka M."/>
            <person name="Durrens P."/>
            <person name="Martin T."/>
            <person name="Boer E."/>
            <person name="Gabaldon T."/>
            <person name="Cruz J."/>
            <person name="Talla E."/>
            <person name="Marck C."/>
            <person name="Goffeau A."/>
            <person name="Barbe V."/>
            <person name="Baret P."/>
            <person name="Baronian K."/>
            <person name="Beier S."/>
            <person name="Bleykasten C."/>
            <person name="Bode R."/>
            <person name="Casaregola S."/>
            <person name="Despons L."/>
            <person name="Fairhead C."/>
            <person name="Giersberg M."/>
            <person name="Gierski P."/>
            <person name="Hahnel U."/>
            <person name="Hartmann A."/>
            <person name="Jankowska D."/>
            <person name="Jubin C."/>
            <person name="Jung P."/>
            <person name="Lafontaine I."/>
            <person name="Leh-Louis V."/>
            <person name="Lemaire M."/>
            <person name="Marcet-Houben M."/>
            <person name="Mascher M."/>
            <person name="Morel G."/>
            <person name="Richard G.-F."/>
            <person name="Riechen J."/>
            <person name="Sacerdot C."/>
            <person name="Sarkar A."/>
            <person name="Savel G."/>
            <person name="Schacherer J."/>
            <person name="Sherman D."/>
            <person name="Straub M.-L."/>
            <person name="Stein N."/>
            <person name="Thierry A."/>
            <person name="Trautwein-Schult A."/>
            <person name="Westhof E."/>
            <person name="Worch S."/>
            <person name="Dujon B."/>
            <person name="Souciet J.-L."/>
            <person name="Wincker P."/>
            <person name="Scholz U."/>
            <person name="Neuveglise N."/>
        </authorList>
    </citation>
    <scope>NUCLEOTIDE SEQUENCE</scope>
    <source>
        <strain evidence="2">LS3</strain>
    </source>
</reference>
<gene>
    <name evidence="2" type="ORF">GNLVRS02_ARAD1D04972g</name>
</gene>
<accession>A0A060TD81</accession>
<organism evidence="2">
    <name type="scientific">Blastobotrys adeninivorans</name>
    <name type="common">Yeast</name>
    <name type="synonym">Arxula adeninivorans</name>
    <dbReference type="NCBI Taxonomy" id="409370"/>
    <lineage>
        <taxon>Eukaryota</taxon>
        <taxon>Fungi</taxon>
        <taxon>Dikarya</taxon>
        <taxon>Ascomycota</taxon>
        <taxon>Saccharomycotina</taxon>
        <taxon>Dipodascomycetes</taxon>
        <taxon>Dipodascales</taxon>
        <taxon>Trichomonascaceae</taxon>
        <taxon>Blastobotrys</taxon>
    </lineage>
</organism>
<reference evidence="2" key="1">
    <citation type="submission" date="2014-02" db="EMBL/GenBank/DDBJ databases">
        <authorList>
            <person name="Genoscope - CEA"/>
        </authorList>
    </citation>
    <scope>NUCLEOTIDE SEQUENCE</scope>
    <source>
        <strain evidence="2">LS3</strain>
    </source>
</reference>